<keyword evidence="1" id="KW-0812">Transmembrane</keyword>
<dbReference type="Pfam" id="PF20225">
    <property type="entry name" value="DUF6584"/>
    <property type="match status" value="1"/>
</dbReference>
<keyword evidence="1" id="KW-0472">Membrane</keyword>
<dbReference type="RefSeq" id="WP_289448073.1">
    <property type="nucleotide sequence ID" value="NZ_JAUCGR010000004.1"/>
</dbReference>
<organism evidence="2 3">
    <name type="scientific">Cellulomonas edaphi</name>
    <dbReference type="NCBI Taxonomy" id="3053468"/>
    <lineage>
        <taxon>Bacteria</taxon>
        <taxon>Bacillati</taxon>
        <taxon>Actinomycetota</taxon>
        <taxon>Actinomycetes</taxon>
        <taxon>Micrococcales</taxon>
        <taxon>Cellulomonadaceae</taxon>
        <taxon>Cellulomonas</taxon>
    </lineage>
</organism>
<accession>A0ABT7SAN0</accession>
<gene>
    <name evidence="2" type="ORF">QRT05_14605</name>
</gene>
<dbReference type="EMBL" id="JAUCGR010000004">
    <property type="protein sequence ID" value="MDM7832569.1"/>
    <property type="molecule type" value="Genomic_DNA"/>
</dbReference>
<feature type="transmembrane region" description="Helical" evidence="1">
    <location>
        <begin position="138"/>
        <end position="159"/>
    </location>
</feature>
<keyword evidence="3" id="KW-1185">Reference proteome</keyword>
<dbReference type="InterPro" id="IPR046491">
    <property type="entry name" value="DUF6584"/>
</dbReference>
<name>A0ABT7SAN0_9CELL</name>
<evidence type="ECO:0008006" key="4">
    <source>
        <dbReference type="Google" id="ProtNLM"/>
    </source>
</evidence>
<evidence type="ECO:0000313" key="3">
    <source>
        <dbReference type="Proteomes" id="UP001321453"/>
    </source>
</evidence>
<keyword evidence="1" id="KW-1133">Transmembrane helix</keyword>
<reference evidence="2 3" key="1">
    <citation type="submission" date="2023-06" db="EMBL/GenBank/DDBJ databases">
        <title>Cellulomonas sp. MW9 Whole genome sequence.</title>
        <authorList>
            <person name="Park S."/>
        </authorList>
    </citation>
    <scope>NUCLEOTIDE SEQUENCE [LARGE SCALE GENOMIC DNA]</scope>
    <source>
        <strain evidence="2 3">MW9</strain>
    </source>
</reference>
<comment type="caution">
    <text evidence="2">The sequence shown here is derived from an EMBL/GenBank/DDBJ whole genome shotgun (WGS) entry which is preliminary data.</text>
</comment>
<evidence type="ECO:0000256" key="1">
    <source>
        <dbReference type="SAM" id="Phobius"/>
    </source>
</evidence>
<proteinExistence type="predicted"/>
<evidence type="ECO:0000313" key="2">
    <source>
        <dbReference type="EMBL" id="MDM7832569.1"/>
    </source>
</evidence>
<sequence length="164" mass="18335">MPIEQTLVAVDELIAAGDLRAARVRLRDLVREQPRRLDLRARLADVYRREGNAAQAGRWSYLKESRVSAEDRAFERLFQDDPVQIMAALRWRGSEDDASDPDARARLAEVRARAQALAGRRLTWEDPLRRDAFKPADLGCLVVIVLALGLATAGAVAIFDWLSG</sequence>
<protein>
    <recommendedName>
        <fullName evidence="4">Tetratricopeptide repeat protein</fullName>
    </recommendedName>
</protein>
<dbReference type="Proteomes" id="UP001321453">
    <property type="component" value="Unassembled WGS sequence"/>
</dbReference>